<feature type="transmembrane region" description="Helical" evidence="7">
    <location>
        <begin position="338"/>
        <end position="356"/>
    </location>
</feature>
<gene>
    <name evidence="8" type="ORF">MKY91_05990</name>
</gene>
<dbReference type="PANTHER" id="PTHR42948">
    <property type="entry name" value="TRANSPORTER"/>
    <property type="match status" value="1"/>
</dbReference>
<proteinExistence type="inferred from homology"/>
<dbReference type="Pfam" id="PF00209">
    <property type="entry name" value="SNF"/>
    <property type="match status" value="2"/>
</dbReference>
<evidence type="ECO:0000256" key="3">
    <source>
        <dbReference type="ARBA" id="ARBA00022692"/>
    </source>
</evidence>
<evidence type="ECO:0000313" key="9">
    <source>
        <dbReference type="Proteomes" id="UP001418796"/>
    </source>
</evidence>
<feature type="transmembrane region" description="Helical" evidence="7">
    <location>
        <begin position="250"/>
        <end position="274"/>
    </location>
</feature>
<dbReference type="PROSITE" id="PS00610">
    <property type="entry name" value="NA_NEUROTRAN_SYMP_1"/>
    <property type="match status" value="1"/>
</dbReference>
<dbReference type="EMBL" id="JBCITK010000001">
    <property type="protein sequence ID" value="MEN0642709.1"/>
    <property type="molecule type" value="Genomic_DNA"/>
</dbReference>
<feature type="transmembrane region" description="Helical" evidence="7">
    <location>
        <begin position="129"/>
        <end position="158"/>
    </location>
</feature>
<dbReference type="InterPro" id="IPR047218">
    <property type="entry name" value="YocR/YhdH-like"/>
</dbReference>
<sequence>MKEQWSSKLGFILASAGAAIGLGALWRFPYLTGTNGGGAFFLLFIFFTVLIGMPLLIAEFVIGRGSKREAVSAYKKLSATGLWKWIGHFGVVGCFLLLTFYAVIGGWVLTYTFLSLTGSILEPGRDYELLFGSIVGSPLISAVGLIVFIGLNVVVLSFGIKNGIERVNKYLMPLLFVFLLIIIVRGLTLDGAMEGVKFFLSPDFFSITTAGTLEALGQSFFSLAVGFSCMVTYSSYLGNEQSLPRSAGSIVILNLLVSLLAGLAVFPAVFAFNLSPDSGPNLLFVVLPTVFEQLPFGGLFLSLFLLLFFFATITSSFSLMEIMISAFTQNKKHKRNRVAIISGILVVIAGIPAALSNNVLADVLILDRTVFDLTDFFVSNIMLPLGCLFIALFVGFKVKKSLLIEQYRMESGNLSGTANLWYLLMQTIVPLVIVIVFIFGLF</sequence>
<keyword evidence="5 7" id="KW-0472">Membrane</keyword>
<feature type="transmembrane region" description="Helical" evidence="7">
    <location>
        <begin position="9"/>
        <end position="28"/>
    </location>
</feature>
<dbReference type="Proteomes" id="UP001418796">
    <property type="component" value="Unassembled WGS sequence"/>
</dbReference>
<dbReference type="SUPFAM" id="SSF161070">
    <property type="entry name" value="SNF-like"/>
    <property type="match status" value="1"/>
</dbReference>
<feature type="transmembrane region" description="Helical" evidence="7">
    <location>
        <begin position="419"/>
        <end position="441"/>
    </location>
</feature>
<comment type="subcellular location">
    <subcellularLocation>
        <location evidence="1">Membrane</location>
        <topology evidence="1">Multi-pass membrane protein</topology>
    </subcellularLocation>
</comment>
<comment type="similarity">
    <text evidence="6">Belongs to the sodium:neurotransmitter symporter (SNF) (TC 2.A.22) family.</text>
</comment>
<dbReference type="InterPro" id="IPR037272">
    <property type="entry name" value="SNS_sf"/>
</dbReference>
<feature type="transmembrane region" description="Helical" evidence="7">
    <location>
        <begin position="40"/>
        <end position="62"/>
    </location>
</feature>
<dbReference type="NCBIfam" id="NF037979">
    <property type="entry name" value="Na_transp"/>
    <property type="match status" value="1"/>
</dbReference>
<feature type="transmembrane region" description="Helical" evidence="7">
    <location>
        <begin position="294"/>
        <end position="317"/>
    </location>
</feature>
<feature type="transmembrane region" description="Helical" evidence="7">
    <location>
        <begin position="82"/>
        <end position="109"/>
    </location>
</feature>
<evidence type="ECO:0000256" key="2">
    <source>
        <dbReference type="ARBA" id="ARBA00022448"/>
    </source>
</evidence>
<evidence type="ECO:0000256" key="6">
    <source>
        <dbReference type="RuleBase" id="RU003732"/>
    </source>
</evidence>
<feature type="transmembrane region" description="Helical" evidence="7">
    <location>
        <begin position="220"/>
        <end position="238"/>
    </location>
</feature>
<dbReference type="PROSITE" id="PS50267">
    <property type="entry name" value="NA_NEUROTRAN_SYMP_3"/>
    <property type="match status" value="1"/>
</dbReference>
<evidence type="ECO:0000313" key="8">
    <source>
        <dbReference type="EMBL" id="MEN0642709.1"/>
    </source>
</evidence>
<protein>
    <recommendedName>
        <fullName evidence="6">Transporter</fullName>
    </recommendedName>
</protein>
<organism evidence="8 9">
    <name type="scientific">Alkalicoccobacillus gibsonii</name>
    <dbReference type="NCBI Taxonomy" id="79881"/>
    <lineage>
        <taxon>Bacteria</taxon>
        <taxon>Bacillati</taxon>
        <taxon>Bacillota</taxon>
        <taxon>Bacilli</taxon>
        <taxon>Bacillales</taxon>
        <taxon>Bacillaceae</taxon>
        <taxon>Alkalicoccobacillus</taxon>
    </lineage>
</organism>
<evidence type="ECO:0000256" key="7">
    <source>
        <dbReference type="SAM" id="Phobius"/>
    </source>
</evidence>
<evidence type="ECO:0000256" key="4">
    <source>
        <dbReference type="ARBA" id="ARBA00022989"/>
    </source>
</evidence>
<feature type="transmembrane region" description="Helical" evidence="7">
    <location>
        <begin position="376"/>
        <end position="398"/>
    </location>
</feature>
<accession>A0ABU9VFM7</accession>
<keyword evidence="3 6" id="KW-0812">Transmembrane</keyword>
<evidence type="ECO:0000256" key="1">
    <source>
        <dbReference type="ARBA" id="ARBA00004141"/>
    </source>
</evidence>
<dbReference type="PANTHER" id="PTHR42948:SF1">
    <property type="entry name" value="TRANSPORTER"/>
    <property type="match status" value="1"/>
</dbReference>
<keyword evidence="4 7" id="KW-1133">Transmembrane helix</keyword>
<name>A0ABU9VFM7_9BACI</name>
<dbReference type="InterPro" id="IPR000175">
    <property type="entry name" value="Na/ntran_symport"/>
</dbReference>
<feature type="transmembrane region" description="Helical" evidence="7">
    <location>
        <begin position="170"/>
        <end position="188"/>
    </location>
</feature>
<keyword evidence="6" id="KW-0769">Symport</keyword>
<keyword evidence="2 6" id="KW-0813">Transport</keyword>
<comment type="caution">
    <text evidence="8">The sequence shown here is derived from an EMBL/GenBank/DDBJ whole genome shotgun (WGS) entry which is preliminary data.</text>
</comment>
<evidence type="ECO:0000256" key="5">
    <source>
        <dbReference type="ARBA" id="ARBA00023136"/>
    </source>
</evidence>
<keyword evidence="9" id="KW-1185">Reference proteome</keyword>
<dbReference type="RefSeq" id="WP_343129791.1">
    <property type="nucleotide sequence ID" value="NZ_JBCITK010000001.1"/>
</dbReference>
<reference evidence="8 9" key="1">
    <citation type="submission" date="2024-03" db="EMBL/GenBank/DDBJ databases">
        <title>Bacilli Hybrid Assemblies.</title>
        <authorList>
            <person name="Kovac J."/>
        </authorList>
    </citation>
    <scope>NUCLEOTIDE SEQUENCE [LARGE SCALE GENOMIC DNA]</scope>
    <source>
        <strain evidence="8 9">FSL R7-0666</strain>
    </source>
</reference>
<dbReference type="PRINTS" id="PR00176">
    <property type="entry name" value="NANEUSMPORT"/>
</dbReference>
<dbReference type="CDD" id="cd10336">
    <property type="entry name" value="SLC6sbd_Tyt1-Like"/>
    <property type="match status" value="1"/>
</dbReference>